<dbReference type="AlphaFoldDB" id="A0AA85JWE3"/>
<name>A0AA85JWE3_TRIRE</name>
<accession>A0AA85JWE3</accession>
<evidence type="ECO:0000256" key="2">
    <source>
        <dbReference type="ARBA" id="ARBA00022490"/>
    </source>
</evidence>
<keyword evidence="2" id="KW-0963">Cytoplasm</keyword>
<organism evidence="6 7">
    <name type="scientific">Trichobilharzia regenti</name>
    <name type="common">Nasal bird schistosome</name>
    <dbReference type="NCBI Taxonomy" id="157069"/>
    <lineage>
        <taxon>Eukaryota</taxon>
        <taxon>Metazoa</taxon>
        <taxon>Spiralia</taxon>
        <taxon>Lophotrochozoa</taxon>
        <taxon>Platyhelminthes</taxon>
        <taxon>Trematoda</taxon>
        <taxon>Digenea</taxon>
        <taxon>Strigeidida</taxon>
        <taxon>Schistosomatoidea</taxon>
        <taxon>Schistosomatidae</taxon>
        <taxon>Trichobilharzia</taxon>
    </lineage>
</organism>
<dbReference type="PANTHER" id="PTHR31144">
    <property type="entry name" value="UPF0602 PROTEIN C4ORF47"/>
    <property type="match status" value="1"/>
</dbReference>
<dbReference type="WBParaSite" id="TREG1_61650.1">
    <property type="protein sequence ID" value="TREG1_61650.1"/>
    <property type="gene ID" value="TREG1_61650"/>
</dbReference>
<proteinExistence type="inferred from homology"/>
<dbReference type="InterPro" id="IPR029358">
    <property type="entry name" value="CFAP96"/>
</dbReference>
<keyword evidence="3" id="KW-0206">Cytoskeleton</keyword>
<dbReference type="PANTHER" id="PTHR31144:SF1">
    <property type="entry name" value="UPF0602 PROTEIN C4ORF47"/>
    <property type="match status" value="1"/>
</dbReference>
<evidence type="ECO:0000313" key="6">
    <source>
        <dbReference type="Proteomes" id="UP000050795"/>
    </source>
</evidence>
<reference evidence="7" key="2">
    <citation type="submission" date="2023-11" db="UniProtKB">
        <authorList>
            <consortium name="WormBaseParasite"/>
        </authorList>
    </citation>
    <scope>IDENTIFICATION</scope>
</reference>
<comment type="subcellular location">
    <subcellularLocation>
        <location evidence="1">Cytoplasm</location>
        <location evidence="1">Cytoskeleton</location>
        <location evidence="1">Microtubule organizing center</location>
        <location evidence="1">Centrosome</location>
    </subcellularLocation>
</comment>
<evidence type="ECO:0000256" key="5">
    <source>
        <dbReference type="ARBA" id="ARBA00035693"/>
    </source>
</evidence>
<evidence type="ECO:0000313" key="7">
    <source>
        <dbReference type="WBParaSite" id="TREG1_61650.1"/>
    </source>
</evidence>
<evidence type="ECO:0000256" key="1">
    <source>
        <dbReference type="ARBA" id="ARBA00004300"/>
    </source>
</evidence>
<sequence>MAASTKPDLDRLGYFRELSYHTIGDPYVDLGKFVFNQSSGRGKQMYGVYAKTKSGLNDGYFGVYNRPFIGEAYTDMTKVKHQERLKEKTKERPTVFLPPSGSKSLIGSGNYWGTFSNPIPHFSNESIPSAKHSSEKNFYTSQTKKGSGASYPNLTIGKYPAYMSEPYLDRIGKTSDTESEKRLTMGRRSFILSGNIDYFGPDPYKQQVFDKLPKIAPSQSKSTALVPFRPSNPGKQPGGYKAGTFNPFPTYISEPYVDPCKRLPSKRESKVFIPSSGFKSARFESILTKNVYKVMNSSNYDLVKAVTYF</sequence>
<dbReference type="Pfam" id="PF15239">
    <property type="entry name" value="CFAP96-like"/>
    <property type="match status" value="1"/>
</dbReference>
<dbReference type="GO" id="GO:0005881">
    <property type="term" value="C:cytoplasmic microtubule"/>
    <property type="evidence" value="ECO:0007669"/>
    <property type="project" value="TreeGrafter"/>
</dbReference>
<dbReference type="GO" id="GO:0005813">
    <property type="term" value="C:centrosome"/>
    <property type="evidence" value="ECO:0007669"/>
    <property type="project" value="UniProtKB-SubCell"/>
</dbReference>
<comment type="similarity">
    <text evidence="4">Belongs to the CFAP96 family.</text>
</comment>
<evidence type="ECO:0000256" key="3">
    <source>
        <dbReference type="ARBA" id="ARBA00023212"/>
    </source>
</evidence>
<reference evidence="6" key="1">
    <citation type="submission" date="2022-06" db="EMBL/GenBank/DDBJ databases">
        <authorList>
            <person name="Berger JAMES D."/>
            <person name="Berger JAMES D."/>
        </authorList>
    </citation>
    <scope>NUCLEOTIDE SEQUENCE [LARGE SCALE GENOMIC DNA]</scope>
</reference>
<keyword evidence="6" id="KW-1185">Reference proteome</keyword>
<evidence type="ECO:0000256" key="4">
    <source>
        <dbReference type="ARBA" id="ARBA00035656"/>
    </source>
</evidence>
<protein>
    <recommendedName>
        <fullName evidence="5">Cilia-and flagella-associated protein 96</fullName>
    </recommendedName>
</protein>
<dbReference type="Proteomes" id="UP000050795">
    <property type="component" value="Unassembled WGS sequence"/>
</dbReference>